<feature type="compositionally biased region" description="Polar residues" evidence="15">
    <location>
        <begin position="318"/>
        <end position="329"/>
    </location>
</feature>
<evidence type="ECO:0000313" key="19">
    <source>
        <dbReference type="Proteomes" id="UP000439903"/>
    </source>
</evidence>
<evidence type="ECO:0000256" key="11">
    <source>
        <dbReference type="ARBA" id="ARBA00023209"/>
    </source>
</evidence>
<evidence type="ECO:0000256" key="2">
    <source>
        <dbReference type="ARBA" id="ARBA00022516"/>
    </source>
</evidence>
<evidence type="ECO:0000259" key="17">
    <source>
        <dbReference type="PROSITE" id="PS51061"/>
    </source>
</evidence>
<dbReference type="Gene3D" id="3.30.70.330">
    <property type="match status" value="1"/>
</dbReference>
<dbReference type="InterPro" id="IPR035979">
    <property type="entry name" value="RBD_domain_sf"/>
</dbReference>
<gene>
    <name evidence="18" type="ORF">F8M41_003240</name>
</gene>
<dbReference type="CDD" id="cd09137">
    <property type="entry name" value="PLDc_PGS1_euk_2"/>
    <property type="match status" value="1"/>
</dbReference>
<dbReference type="InterPro" id="IPR034186">
    <property type="entry name" value="PIN4-like_RRM"/>
</dbReference>
<feature type="compositionally biased region" description="Polar residues" evidence="15">
    <location>
        <begin position="56"/>
        <end position="71"/>
    </location>
</feature>
<keyword evidence="19" id="KW-1185">Reference proteome</keyword>
<dbReference type="PANTHER" id="PTHR12586">
    <property type="entry name" value="CDP-DIACYLGLYCEROL--SERINE O-PHOSPHATIDYLTRANSFERASE"/>
    <property type="match status" value="1"/>
</dbReference>
<feature type="compositionally biased region" description="Polar residues" evidence="15">
    <location>
        <begin position="20"/>
        <end position="31"/>
    </location>
</feature>
<dbReference type="SUPFAM" id="SSF82708">
    <property type="entry name" value="R3H domain"/>
    <property type="match status" value="1"/>
</dbReference>
<dbReference type="Gene3D" id="3.30.1370.50">
    <property type="entry name" value="R3H-like domain"/>
    <property type="match status" value="1"/>
</dbReference>
<evidence type="ECO:0000256" key="6">
    <source>
        <dbReference type="ARBA" id="ARBA00022801"/>
    </source>
</evidence>
<evidence type="ECO:0000256" key="9">
    <source>
        <dbReference type="ARBA" id="ARBA00022884"/>
    </source>
</evidence>
<evidence type="ECO:0000256" key="7">
    <source>
        <dbReference type="ARBA" id="ARBA00022806"/>
    </source>
</evidence>
<evidence type="ECO:0000256" key="10">
    <source>
        <dbReference type="ARBA" id="ARBA00023098"/>
    </source>
</evidence>
<dbReference type="InterPro" id="IPR001374">
    <property type="entry name" value="R3H_dom"/>
</dbReference>
<feature type="region of interest" description="Disordered" evidence="15">
    <location>
        <begin position="1"/>
        <end position="71"/>
    </location>
</feature>
<evidence type="ECO:0000256" key="1">
    <source>
        <dbReference type="ARBA" id="ARBA00004123"/>
    </source>
</evidence>
<dbReference type="PROSITE" id="PS51061">
    <property type="entry name" value="R3H"/>
    <property type="match status" value="1"/>
</dbReference>
<dbReference type="FunFam" id="3.30.1370.50:FF:000002">
    <property type="entry name" value="Immunoglobulin mu DNA-binding protein 2"/>
    <property type="match status" value="1"/>
</dbReference>
<feature type="region of interest" description="Disordered" evidence="15">
    <location>
        <begin position="161"/>
        <end position="225"/>
    </location>
</feature>
<keyword evidence="3" id="KW-0808">Transferase</keyword>
<dbReference type="Gene3D" id="3.30.870.10">
    <property type="entry name" value="Endonuclease Chain A"/>
    <property type="match status" value="2"/>
</dbReference>
<reference evidence="18 19" key="1">
    <citation type="journal article" date="2019" name="Environ. Microbiol.">
        <title>At the nexus of three kingdoms: the genome of the mycorrhizal fungus Gigaspora margarita provides insights into plant, endobacterial and fungal interactions.</title>
        <authorList>
            <person name="Venice F."/>
            <person name="Ghignone S."/>
            <person name="Salvioli di Fossalunga A."/>
            <person name="Amselem J."/>
            <person name="Novero M."/>
            <person name="Xianan X."/>
            <person name="Sedzielewska Toro K."/>
            <person name="Morin E."/>
            <person name="Lipzen A."/>
            <person name="Grigoriev I.V."/>
            <person name="Henrissat B."/>
            <person name="Martin F.M."/>
            <person name="Bonfante P."/>
        </authorList>
    </citation>
    <scope>NUCLEOTIDE SEQUENCE [LARGE SCALE GENOMIC DNA]</scope>
    <source>
        <strain evidence="18 19">BEG34</strain>
    </source>
</reference>
<evidence type="ECO:0000256" key="15">
    <source>
        <dbReference type="SAM" id="MobiDB-lite"/>
    </source>
</evidence>
<dbReference type="GO" id="GO:0004386">
    <property type="term" value="F:helicase activity"/>
    <property type="evidence" value="ECO:0007669"/>
    <property type="project" value="UniProtKB-KW"/>
</dbReference>
<dbReference type="SMART" id="SM00360">
    <property type="entry name" value="RRM"/>
    <property type="match status" value="1"/>
</dbReference>
<evidence type="ECO:0000256" key="13">
    <source>
        <dbReference type="ARBA" id="ARBA00023264"/>
    </source>
</evidence>
<keyword evidence="8" id="KW-0067">ATP-binding</keyword>
<proteinExistence type="predicted"/>
<dbReference type="Pfam" id="PF00076">
    <property type="entry name" value="RRM_1"/>
    <property type="match status" value="1"/>
</dbReference>
<feature type="compositionally biased region" description="Basic and acidic residues" evidence="15">
    <location>
        <begin position="161"/>
        <end position="217"/>
    </location>
</feature>
<accession>A0A8H3XE29</accession>
<organism evidence="18 19">
    <name type="scientific">Gigaspora margarita</name>
    <dbReference type="NCBI Taxonomy" id="4874"/>
    <lineage>
        <taxon>Eukaryota</taxon>
        <taxon>Fungi</taxon>
        <taxon>Fungi incertae sedis</taxon>
        <taxon>Mucoromycota</taxon>
        <taxon>Glomeromycotina</taxon>
        <taxon>Glomeromycetes</taxon>
        <taxon>Diversisporales</taxon>
        <taxon>Gigasporaceae</taxon>
        <taxon>Gigaspora</taxon>
    </lineage>
</organism>
<keyword evidence="5" id="KW-0547">Nucleotide-binding</keyword>
<dbReference type="SUPFAM" id="SSF56024">
    <property type="entry name" value="Phospholipase D/nuclease"/>
    <property type="match status" value="1"/>
</dbReference>
<dbReference type="PROSITE" id="PS50102">
    <property type="entry name" value="RRM"/>
    <property type="match status" value="1"/>
</dbReference>
<dbReference type="OrthoDB" id="10250191at2759"/>
<dbReference type="InterPro" id="IPR016270">
    <property type="entry name" value="PGS1"/>
</dbReference>
<keyword evidence="12" id="KW-0539">Nucleus</keyword>
<dbReference type="GO" id="GO:0016787">
    <property type="term" value="F:hydrolase activity"/>
    <property type="evidence" value="ECO:0007669"/>
    <property type="project" value="UniProtKB-KW"/>
</dbReference>
<dbReference type="GO" id="GO:0005634">
    <property type="term" value="C:nucleus"/>
    <property type="evidence" value="ECO:0007669"/>
    <property type="project" value="UniProtKB-SubCell"/>
</dbReference>
<name>A0A8H3XE29_GIGMA</name>
<sequence length="893" mass="102651">MGDDIELSFDDTFEDHSVDSDNNTISRSNSFKLKKGGTDSQRKKDKRRSKLWYEKSNPQPQSDSEQSTGTQETIPTAIVIKNIPFSIKRDALLATLNNLDIPRPYAFNYHFDNGVFRGLAFANYRTPEETDLVVSALNGYEVSGRKLRVEYKRVLPAAEREAKEREKMEKQKVDKDQSNQDVRIYEKIDDQQIDKPKTDSENGRHEKDKKDSEKRNQASDQLDLNDPETLKFYDQVIIFRDDKTREELVFPKTLSSAQRRTLHLIAQKLGLYHYSEGDGDDRLLRIVRKPASAAINIKQTPRNGGSFGKRAAHQLLASSGLSESPSNRSMRGDASPLSRSPFRKSWLNDGNGTPIVFPIRQPRGPDPAQNFAFRPSRLQLSAIPFGVSDDDSVSDYSEHRRSGLFEVHTPAFQSITSYPLSKIVSPNDNLFSLAPYFLLDGEQIRPLREPYEFYDQLKAQILAAKERIFLAALYIGSEEKELIETLRIAIRKSSNLKVHILLDCLRATRGGKSHKDQSPADLLAPLVKEFPDQVTVSLYHTPDLKGFLKRFLPSRFNEGIGLMHIKAFGFDDNLILSGANLSHNYFNNRQDRYMLFTNVPNLTNYFDDLIKTIATFSYILKPDENSFKLVLPNVPDPSSQSKWFKKHASLIMNHFIEKWMKKGDIRAHQLKQFDTIVFPVIQMAPLGIRQDETATLFILDTIAKRSSICYHNKNVHWQVFFTSGYFNFTQKYKERILNSTAKFRLLAASPEANGFYGSKGISKYIPMAYTFIEYQFFNDIIRYGKSHLIKIEEYKRQNWTFHAKGLWCYLNGQQWPSLTIIGSSNYGHRSTERDLEAQVILITTNDSLKKAMHDELNHLRKNTTVVTNETFAQVDRKVPYLIRIITKIIQTMF</sequence>
<dbReference type="Pfam" id="PF01424">
    <property type="entry name" value="R3H"/>
    <property type="match status" value="1"/>
</dbReference>
<dbReference type="AlphaFoldDB" id="A0A8H3XE29"/>
<evidence type="ECO:0000256" key="14">
    <source>
        <dbReference type="PROSITE-ProRule" id="PRU00176"/>
    </source>
</evidence>
<feature type="domain" description="R3H" evidence="17">
    <location>
        <begin position="226"/>
        <end position="290"/>
    </location>
</feature>
<evidence type="ECO:0000256" key="12">
    <source>
        <dbReference type="ARBA" id="ARBA00023242"/>
    </source>
</evidence>
<comment type="caution">
    <text evidence="18">The sequence shown here is derived from an EMBL/GenBank/DDBJ whole genome shotgun (WGS) entry which is preliminary data.</text>
</comment>
<evidence type="ECO:0000313" key="18">
    <source>
        <dbReference type="EMBL" id="KAF0445356.1"/>
    </source>
</evidence>
<dbReference type="SMART" id="SM00393">
    <property type="entry name" value="R3H"/>
    <property type="match status" value="1"/>
</dbReference>
<comment type="subcellular location">
    <subcellularLocation>
        <location evidence="1">Nucleus</location>
    </subcellularLocation>
</comment>
<keyword evidence="9 14" id="KW-0694">RNA-binding</keyword>
<dbReference type="InterPro" id="IPR036867">
    <property type="entry name" value="R3H_dom_sf"/>
</dbReference>
<feature type="compositionally biased region" description="Acidic residues" evidence="15">
    <location>
        <begin position="1"/>
        <end position="13"/>
    </location>
</feature>
<dbReference type="Proteomes" id="UP000439903">
    <property type="component" value="Unassembled WGS sequence"/>
</dbReference>
<dbReference type="CDD" id="cd09135">
    <property type="entry name" value="PLDc_PGS1_euk_1"/>
    <property type="match status" value="1"/>
</dbReference>
<keyword evidence="7" id="KW-0347">Helicase</keyword>
<keyword evidence="11" id="KW-0594">Phospholipid biosynthesis</keyword>
<dbReference type="PANTHER" id="PTHR12586:SF1">
    <property type="entry name" value="CDP-DIACYLGLYCEROL--GLYCEROL-3-PHOSPHATE 3-PHOSPHATIDYLTRANSFERASE, MITOCHONDRIAL"/>
    <property type="match status" value="1"/>
</dbReference>
<keyword evidence="10" id="KW-0443">Lipid metabolism</keyword>
<dbReference type="SUPFAM" id="SSF54928">
    <property type="entry name" value="RNA-binding domain, RBD"/>
    <property type="match status" value="1"/>
</dbReference>
<evidence type="ECO:0000256" key="4">
    <source>
        <dbReference type="ARBA" id="ARBA00022737"/>
    </source>
</evidence>
<protein>
    <submittedName>
        <fullName evidence="18">Phospholipase D/nuclease</fullName>
    </submittedName>
</protein>
<dbReference type="GO" id="GO:0003723">
    <property type="term" value="F:RNA binding"/>
    <property type="evidence" value="ECO:0007669"/>
    <property type="project" value="UniProtKB-UniRule"/>
</dbReference>
<feature type="region of interest" description="Disordered" evidence="15">
    <location>
        <begin position="318"/>
        <end position="346"/>
    </location>
</feature>
<dbReference type="InterPro" id="IPR012677">
    <property type="entry name" value="Nucleotide-bd_a/b_plait_sf"/>
</dbReference>
<keyword evidence="6" id="KW-0378">Hydrolase</keyword>
<dbReference type="GO" id="GO:0005739">
    <property type="term" value="C:mitochondrion"/>
    <property type="evidence" value="ECO:0007669"/>
    <property type="project" value="TreeGrafter"/>
</dbReference>
<dbReference type="InterPro" id="IPR000504">
    <property type="entry name" value="RRM_dom"/>
</dbReference>
<feature type="domain" description="RRM" evidence="16">
    <location>
        <begin position="76"/>
        <end position="154"/>
    </location>
</feature>
<evidence type="ECO:0000259" key="16">
    <source>
        <dbReference type="PROSITE" id="PS50102"/>
    </source>
</evidence>
<keyword evidence="13" id="KW-1208">Phospholipid metabolism</keyword>
<dbReference type="CDD" id="cd12253">
    <property type="entry name" value="RRM_PIN4_like"/>
    <property type="match status" value="1"/>
</dbReference>
<dbReference type="GO" id="GO:0008444">
    <property type="term" value="F:CDP-diacylglycerol-glycerol-3-phosphate 3-phosphatidyltransferase activity"/>
    <property type="evidence" value="ECO:0007669"/>
    <property type="project" value="InterPro"/>
</dbReference>
<dbReference type="GO" id="GO:0032049">
    <property type="term" value="P:cardiolipin biosynthetic process"/>
    <property type="evidence" value="ECO:0007669"/>
    <property type="project" value="InterPro"/>
</dbReference>
<keyword evidence="2" id="KW-0444">Lipid biosynthesis</keyword>
<evidence type="ECO:0000256" key="5">
    <source>
        <dbReference type="ARBA" id="ARBA00022741"/>
    </source>
</evidence>
<dbReference type="GO" id="GO:0005524">
    <property type="term" value="F:ATP binding"/>
    <property type="evidence" value="ECO:0007669"/>
    <property type="project" value="UniProtKB-KW"/>
</dbReference>
<evidence type="ECO:0000256" key="8">
    <source>
        <dbReference type="ARBA" id="ARBA00022840"/>
    </source>
</evidence>
<evidence type="ECO:0000256" key="3">
    <source>
        <dbReference type="ARBA" id="ARBA00022679"/>
    </source>
</evidence>
<dbReference type="GO" id="GO:0003677">
    <property type="term" value="F:DNA binding"/>
    <property type="evidence" value="ECO:0007669"/>
    <property type="project" value="UniProtKB-ARBA"/>
</dbReference>
<keyword evidence="4" id="KW-0677">Repeat</keyword>
<dbReference type="EMBL" id="WTPW01001284">
    <property type="protein sequence ID" value="KAF0445356.1"/>
    <property type="molecule type" value="Genomic_DNA"/>
</dbReference>